<name>A0A6I4UPM1_9SPHN</name>
<dbReference type="PROSITE" id="PS51318">
    <property type="entry name" value="TAT"/>
    <property type="match status" value="1"/>
</dbReference>
<keyword evidence="9 10" id="KW-0998">Cell outer membrane</keyword>
<evidence type="ECO:0000313" key="14">
    <source>
        <dbReference type="EMBL" id="MXP40732.1"/>
    </source>
</evidence>
<protein>
    <submittedName>
        <fullName evidence="14">TonB-dependent receptor</fullName>
    </submittedName>
</protein>
<dbReference type="Gene3D" id="3.55.50.30">
    <property type="match status" value="1"/>
</dbReference>
<dbReference type="Proteomes" id="UP000469159">
    <property type="component" value="Unassembled WGS sequence"/>
</dbReference>
<dbReference type="InterPro" id="IPR006311">
    <property type="entry name" value="TAT_signal"/>
</dbReference>
<dbReference type="SMART" id="SM00965">
    <property type="entry name" value="STN"/>
    <property type="match status" value="1"/>
</dbReference>
<proteinExistence type="inferred from homology"/>
<gene>
    <name evidence="14" type="ORF">GRI75_03595</name>
</gene>
<feature type="chain" id="PRO_5026330494" evidence="12">
    <location>
        <begin position="33"/>
        <end position="1033"/>
    </location>
</feature>
<comment type="similarity">
    <text evidence="10 11">Belongs to the TonB-dependent receptor family.</text>
</comment>
<keyword evidence="7 11" id="KW-0798">TonB box</keyword>
<dbReference type="SUPFAM" id="SSF56935">
    <property type="entry name" value="Porins"/>
    <property type="match status" value="1"/>
</dbReference>
<keyword evidence="8 10" id="KW-0472">Membrane</keyword>
<evidence type="ECO:0000256" key="11">
    <source>
        <dbReference type="RuleBase" id="RU003357"/>
    </source>
</evidence>
<evidence type="ECO:0000256" key="4">
    <source>
        <dbReference type="ARBA" id="ARBA00022496"/>
    </source>
</evidence>
<sequence length="1033" mass="110670">MNTRSNSIGARRGRWLACAAAGALGIATLAAAAPAAAQESSQAFRIEEQPLADALLKVSRQGGVDIMAPEAVTRGRTAPAVSGRMTVPQALTRLLAGTGLRFRRSGDNGYLIESAEGNAPAAAADERTAAKRATAWKEGGVAEILVVGSRSQNVDIRRTEDDPQPYVIINREQIDRTNAQDTEDLLRQLLPMAAGTVSGKSGESNQGASSTLDLRGLGPRQTLILIDGRRVASRGAFGNQEQTDINSIPLGAIERIDVLPSTASGIFGGGATGGAVNIVLRSDYEGLQAQLTYGNAFRGQPETLRIDLSGGVTFNNGDTNIMFFASHADKDTLRFNDRNFYSRGIETILANNSNSIFNAASPPLGATTNIRSQTGAILTLRPEFGGGSIGSSRTFVPYGYLGPASDDGAGLIANAGNYDFDMANTAQTNGGGRRSLLAGSKLSSLSTTLRHEFDSSFAGFATISYSDSQSHFEGGQQSGATFALAPGAAGNPFNEAIRVTVPLVGTDEQLSSRNKSLRAVSGVTFDLPGSWKGAADYTWNKATFESRTMNTLNGLQTARVISGAIDVFSDLNLTPDVFAEFERPTNEFGPGKTIFNAAALRVGGPIQVSLPGGRPNFSGILEYRTEELKPFVAATTRYNGRSQDVISGYGELTLPLISEVNAIPAIHSLTAQAAVRTEWFRSTTSNVVGLIDPAPLTETRSKLHSTNPTLGLEWKPVRDIALRASYSTGFLPPSLTELSPGEPFLFDAALFQLFGITDPDRGDETLRDVLLISDSATSLRPETSRSTSFGIILTPRFIPGLRFSADYTRIRKKDAIANILDITTQAGLLQVLALAPDRIIRDTDPSTFGPFGVGPIIAADTGPLNISRYKVDALDLALSQTLSTSFGKFEIQGRATHAINNVTIIIPSADPVERAGLVDNPKWRGYGTLTWTHKQFSISWTSNCTSGYYTRPNRIVDPNLNSARVPSQMYHDLFVRYRLSPSFLKSAEIQAGVRNIFDKKPPAEIQSGIGSPYYSRWGDPRGANYYLTFRGEI</sequence>
<evidence type="ECO:0000259" key="13">
    <source>
        <dbReference type="SMART" id="SM00965"/>
    </source>
</evidence>
<keyword evidence="12" id="KW-0732">Signal</keyword>
<evidence type="ECO:0000256" key="3">
    <source>
        <dbReference type="ARBA" id="ARBA00022452"/>
    </source>
</evidence>
<evidence type="ECO:0000256" key="2">
    <source>
        <dbReference type="ARBA" id="ARBA00022448"/>
    </source>
</evidence>
<dbReference type="GO" id="GO:0006826">
    <property type="term" value="P:iron ion transport"/>
    <property type="evidence" value="ECO:0007669"/>
    <property type="project" value="UniProtKB-KW"/>
</dbReference>
<dbReference type="PANTHER" id="PTHR47234">
    <property type="match status" value="1"/>
</dbReference>
<dbReference type="RefSeq" id="WP_160745599.1">
    <property type="nucleotide sequence ID" value="NZ_WTYK01000002.1"/>
</dbReference>
<dbReference type="Pfam" id="PF07660">
    <property type="entry name" value="STN"/>
    <property type="match status" value="1"/>
</dbReference>
<dbReference type="InterPro" id="IPR037066">
    <property type="entry name" value="Plug_dom_sf"/>
</dbReference>
<keyword evidence="4" id="KW-0406">Ion transport</keyword>
<dbReference type="InterPro" id="IPR036942">
    <property type="entry name" value="Beta-barrel_TonB_sf"/>
</dbReference>
<accession>A0A6I4UPM1</accession>
<dbReference type="InterPro" id="IPR000531">
    <property type="entry name" value="Beta-barrel_TonB"/>
</dbReference>
<evidence type="ECO:0000256" key="9">
    <source>
        <dbReference type="ARBA" id="ARBA00023237"/>
    </source>
</evidence>
<feature type="signal peptide" evidence="12">
    <location>
        <begin position="1"/>
        <end position="32"/>
    </location>
</feature>
<keyword evidence="4" id="KW-0410">Iron transport</keyword>
<keyword evidence="15" id="KW-1185">Reference proteome</keyword>
<comment type="caution">
    <text evidence="14">The sequence shown here is derived from an EMBL/GenBank/DDBJ whole genome shotgun (WGS) entry which is preliminary data.</text>
</comment>
<dbReference type="InterPro" id="IPR039426">
    <property type="entry name" value="TonB-dep_rcpt-like"/>
</dbReference>
<keyword evidence="6" id="KW-0408">Iron</keyword>
<keyword evidence="3 10" id="KW-1134">Transmembrane beta strand</keyword>
<dbReference type="OrthoDB" id="7614575at2"/>
<dbReference type="PANTHER" id="PTHR47234:SF1">
    <property type="entry name" value="TONB-DEPENDENT RECEPTOR"/>
    <property type="match status" value="1"/>
</dbReference>
<dbReference type="EMBL" id="WTYK01000002">
    <property type="protein sequence ID" value="MXP40732.1"/>
    <property type="molecule type" value="Genomic_DNA"/>
</dbReference>
<dbReference type="GO" id="GO:0009279">
    <property type="term" value="C:cell outer membrane"/>
    <property type="evidence" value="ECO:0007669"/>
    <property type="project" value="UniProtKB-SubCell"/>
</dbReference>
<reference evidence="14 15" key="1">
    <citation type="submission" date="2019-12" db="EMBL/GenBank/DDBJ databases">
        <title>Genomic-based taxomic classification of the family Erythrobacteraceae.</title>
        <authorList>
            <person name="Xu L."/>
        </authorList>
    </citation>
    <scope>NUCLEOTIDE SEQUENCE [LARGE SCALE GENOMIC DNA]</scope>
    <source>
        <strain evidence="14 15">MCCC 1K02066</strain>
    </source>
</reference>
<evidence type="ECO:0000313" key="15">
    <source>
        <dbReference type="Proteomes" id="UP000469159"/>
    </source>
</evidence>
<dbReference type="InterPro" id="IPR012910">
    <property type="entry name" value="Plug_dom"/>
</dbReference>
<keyword evidence="14" id="KW-0675">Receptor</keyword>
<dbReference type="Gene3D" id="2.170.130.10">
    <property type="entry name" value="TonB-dependent receptor, plug domain"/>
    <property type="match status" value="1"/>
</dbReference>
<comment type="subcellular location">
    <subcellularLocation>
        <location evidence="1 10">Cell outer membrane</location>
        <topology evidence="1 10">Multi-pass membrane protein</topology>
    </subcellularLocation>
</comment>
<dbReference type="Pfam" id="PF00593">
    <property type="entry name" value="TonB_dep_Rec_b-barrel"/>
    <property type="match status" value="1"/>
</dbReference>
<evidence type="ECO:0000256" key="1">
    <source>
        <dbReference type="ARBA" id="ARBA00004571"/>
    </source>
</evidence>
<dbReference type="Gene3D" id="2.40.170.20">
    <property type="entry name" value="TonB-dependent receptor, beta-barrel domain"/>
    <property type="match status" value="1"/>
</dbReference>
<organism evidence="14 15">
    <name type="scientific">Croceibacterium soli</name>
    <dbReference type="NCBI Taxonomy" id="1739690"/>
    <lineage>
        <taxon>Bacteria</taxon>
        <taxon>Pseudomonadati</taxon>
        <taxon>Pseudomonadota</taxon>
        <taxon>Alphaproteobacteria</taxon>
        <taxon>Sphingomonadales</taxon>
        <taxon>Erythrobacteraceae</taxon>
        <taxon>Croceibacterium</taxon>
    </lineage>
</organism>
<keyword evidence="2 10" id="KW-0813">Transport</keyword>
<evidence type="ECO:0000256" key="12">
    <source>
        <dbReference type="SAM" id="SignalP"/>
    </source>
</evidence>
<evidence type="ECO:0000256" key="10">
    <source>
        <dbReference type="PROSITE-ProRule" id="PRU01360"/>
    </source>
</evidence>
<dbReference type="Pfam" id="PF07715">
    <property type="entry name" value="Plug"/>
    <property type="match status" value="1"/>
</dbReference>
<dbReference type="AlphaFoldDB" id="A0A6I4UPM1"/>
<evidence type="ECO:0000256" key="6">
    <source>
        <dbReference type="ARBA" id="ARBA00023004"/>
    </source>
</evidence>
<evidence type="ECO:0000256" key="8">
    <source>
        <dbReference type="ARBA" id="ARBA00023136"/>
    </source>
</evidence>
<dbReference type="PROSITE" id="PS52016">
    <property type="entry name" value="TONB_DEPENDENT_REC_3"/>
    <property type="match status" value="1"/>
</dbReference>
<evidence type="ECO:0000256" key="7">
    <source>
        <dbReference type="ARBA" id="ARBA00023077"/>
    </source>
</evidence>
<feature type="domain" description="Secretin/TonB short N-terminal" evidence="13">
    <location>
        <begin position="64"/>
        <end position="115"/>
    </location>
</feature>
<dbReference type="InterPro" id="IPR011662">
    <property type="entry name" value="Secretin/TonB_short_N"/>
</dbReference>
<keyword evidence="5 10" id="KW-0812">Transmembrane</keyword>
<evidence type="ECO:0000256" key="5">
    <source>
        <dbReference type="ARBA" id="ARBA00022692"/>
    </source>
</evidence>